<dbReference type="EMBL" id="SLUN01000002">
    <property type="protein sequence ID" value="TCL76322.1"/>
    <property type="molecule type" value="Genomic_DNA"/>
</dbReference>
<protein>
    <recommendedName>
        <fullName evidence="1">PurE domain-containing protein</fullName>
    </recommendedName>
</protein>
<gene>
    <name evidence="2" type="ORF">EDC14_100275</name>
</gene>
<dbReference type="Proteomes" id="UP000295008">
    <property type="component" value="Unassembled WGS sequence"/>
</dbReference>
<dbReference type="NCBIfam" id="NF033503">
    <property type="entry name" value="LarB"/>
    <property type="match status" value="1"/>
</dbReference>
<organism evidence="2 3">
    <name type="scientific">Hydrogenispora ethanolica</name>
    <dbReference type="NCBI Taxonomy" id="1082276"/>
    <lineage>
        <taxon>Bacteria</taxon>
        <taxon>Bacillati</taxon>
        <taxon>Bacillota</taxon>
        <taxon>Hydrogenispora</taxon>
    </lineage>
</organism>
<name>A0A4R1SCJ6_HYDET</name>
<comment type="caution">
    <text evidence="2">The sequence shown here is derived from an EMBL/GenBank/DDBJ whole genome shotgun (WGS) entry which is preliminary data.</text>
</comment>
<reference evidence="2 3" key="1">
    <citation type="submission" date="2019-03" db="EMBL/GenBank/DDBJ databases">
        <title>Genomic Encyclopedia of Type Strains, Phase IV (KMG-IV): sequencing the most valuable type-strain genomes for metagenomic binning, comparative biology and taxonomic classification.</title>
        <authorList>
            <person name="Goeker M."/>
        </authorList>
    </citation>
    <scope>NUCLEOTIDE SEQUENCE [LARGE SCALE GENOMIC DNA]</scope>
    <source>
        <strain evidence="2 3">LX-B</strain>
    </source>
</reference>
<dbReference type="SUPFAM" id="SSF52255">
    <property type="entry name" value="N5-CAIR mutase (phosphoribosylaminoimidazole carboxylase, PurE)"/>
    <property type="match status" value="1"/>
</dbReference>
<feature type="domain" description="PurE" evidence="1">
    <location>
        <begin position="118"/>
        <end position="250"/>
    </location>
</feature>
<dbReference type="Gene3D" id="3.40.50.1970">
    <property type="match status" value="1"/>
</dbReference>
<proteinExistence type="predicted"/>
<dbReference type="InterPro" id="IPR039476">
    <property type="entry name" value="P2CMN_synthase_LarB"/>
</dbReference>
<dbReference type="GO" id="GO:0006189">
    <property type="term" value="P:'de novo' IMP biosynthetic process"/>
    <property type="evidence" value="ECO:0007669"/>
    <property type="project" value="InterPro"/>
</dbReference>
<evidence type="ECO:0000313" key="3">
    <source>
        <dbReference type="Proteomes" id="UP000295008"/>
    </source>
</evidence>
<dbReference type="Pfam" id="PF00731">
    <property type="entry name" value="AIRC"/>
    <property type="match status" value="1"/>
</dbReference>
<keyword evidence="3" id="KW-1185">Reference proteome</keyword>
<evidence type="ECO:0000313" key="2">
    <source>
        <dbReference type="EMBL" id="TCL76322.1"/>
    </source>
</evidence>
<dbReference type="PANTHER" id="PTHR43064">
    <property type="entry name" value="PHOSPHORIBOSYLAMINOIMIDAZOLE CARBOXYLASE-RELATED"/>
    <property type="match status" value="1"/>
</dbReference>
<dbReference type="RefSeq" id="WP_132012507.1">
    <property type="nucleotide sequence ID" value="NZ_SLUN01000002.1"/>
</dbReference>
<sequence length="256" mass="27534">MDRKYLTSLLNAVADKQISLEDAVSELENLPYQDLGYAKIDHHRGLRNGNSEVIYCPGKSLDQITAIFQVLAEKSQNVIATRASRKAYIKIKERIPEAEYFETARIIALWRDKVQTEGIVGVVSAGTADMRVAEEASVTAELMGSRVQRIYDVGVAGIHRLLSNKQLLDSCRVLIVVAGMEGALASVVGGLVSKPIVAVPTDIGYGANFKGVAPLLSMLNSCASGIGVVNINNGFGAGILAHRINLIGEMHENTLS</sequence>
<dbReference type="InterPro" id="IPR000031">
    <property type="entry name" value="PurE_dom"/>
</dbReference>
<dbReference type="AlphaFoldDB" id="A0A4R1SCJ6"/>
<dbReference type="PANTHER" id="PTHR43064:SF1">
    <property type="entry name" value="SLL1489 PROTEIN"/>
    <property type="match status" value="1"/>
</dbReference>
<dbReference type="SMART" id="SM01001">
    <property type="entry name" value="AIRC"/>
    <property type="match status" value="1"/>
</dbReference>
<evidence type="ECO:0000259" key="1">
    <source>
        <dbReference type="SMART" id="SM01001"/>
    </source>
</evidence>
<dbReference type="OrthoDB" id="9782511at2"/>
<accession>A0A4R1SCJ6</accession>
<dbReference type="GO" id="GO:0016787">
    <property type="term" value="F:hydrolase activity"/>
    <property type="evidence" value="ECO:0007669"/>
    <property type="project" value="InterPro"/>
</dbReference>